<dbReference type="Gene3D" id="2.60.40.2080">
    <property type="match status" value="1"/>
</dbReference>
<dbReference type="SUPFAM" id="SSF141086">
    <property type="entry name" value="Agglutinin HPA-like"/>
    <property type="match status" value="1"/>
</dbReference>
<protein>
    <recommendedName>
        <fullName evidence="1">H-type lectin domain-containing protein</fullName>
    </recommendedName>
</protein>
<dbReference type="InterPro" id="IPR019019">
    <property type="entry name" value="H-type_lectin_domain"/>
</dbReference>
<name>A0ABR3GTN2_9PEZI</name>
<sequence>MNKLLLAPYNNAMRTGDGYNSFLQTACLGKVVQVTAPGPTSPTGALQPSMPQIVSYNSRQVKHLSDLVQSMNISPASVIQLGSLKLLGHFTPVNEAAFKDSDLNIVVSVSVKNDKPKESFKFSPPAHGLLPTTTRTAVSSKFAELYGDSYISGFVEGGEFLGIVSVKVIDDTKKESILKTLKGKINSTSSDCSSDGKPVDFNSILEHTETAITVNWSGGGQIKPPNEQWSLNNLFQVAAGFPGKVAEHPTHTWAILTPYHENKSSVEWADECGVVLPQFNILRQYTTDLLHIYMDYKSHLALLQDVISSPWDYTQCTSSKPVAITTEQLLEARTQIRAEMEKIVDEVNLLGRNPKCDKTYITPPELWAARLPVLKNAVFPQQITMLTDVDLPGGPIVPRGAPRTGTFEAGANNYPIVKCGPGFLAKPDDLLIGMTYLGFSGSLQSTNLQIVRMVENGHYNFRLAVDRRDSGLATCTYLNPALCGPGFQWGGISPQTRTTINNIRFRTRFTNKPHVVAWISGLDLGHECKSMAKVCASRVTTTGFTLEADGWTVRQSPHVQVTWVAIPQSPSIKTGTIQFGKGHPQDSDIAFSNDSEVFMAVNMFDSSKPKLCFNVMPKCRGDDEWCVTSDAGVSDEDTVGVSYIRFSALDE</sequence>
<proteinExistence type="predicted"/>
<keyword evidence="3" id="KW-1185">Reference proteome</keyword>
<comment type="caution">
    <text evidence="2">The sequence shown here is derived from an EMBL/GenBank/DDBJ whole genome shotgun (WGS) entry which is preliminary data.</text>
</comment>
<dbReference type="Proteomes" id="UP001447188">
    <property type="component" value="Unassembled WGS sequence"/>
</dbReference>
<dbReference type="EMBL" id="JBBBZM010000015">
    <property type="protein sequence ID" value="KAL0639072.1"/>
    <property type="molecule type" value="Genomic_DNA"/>
</dbReference>
<dbReference type="Pfam" id="PF09458">
    <property type="entry name" value="H_lectin"/>
    <property type="match status" value="1"/>
</dbReference>
<feature type="domain" description="H-type lectin" evidence="1">
    <location>
        <begin position="502"/>
        <end position="566"/>
    </location>
</feature>
<evidence type="ECO:0000313" key="3">
    <source>
        <dbReference type="Proteomes" id="UP001447188"/>
    </source>
</evidence>
<accession>A0ABR3GTN2</accession>
<reference evidence="2 3" key="1">
    <citation type="submission" date="2024-02" db="EMBL/GenBank/DDBJ databases">
        <title>Discinaceae phylogenomics.</title>
        <authorList>
            <person name="Dirks A.C."/>
            <person name="James T.Y."/>
        </authorList>
    </citation>
    <scope>NUCLEOTIDE SEQUENCE [LARGE SCALE GENOMIC DNA]</scope>
    <source>
        <strain evidence="2 3">ACD0624</strain>
    </source>
</reference>
<organism evidence="2 3">
    <name type="scientific">Discina gigas</name>
    <dbReference type="NCBI Taxonomy" id="1032678"/>
    <lineage>
        <taxon>Eukaryota</taxon>
        <taxon>Fungi</taxon>
        <taxon>Dikarya</taxon>
        <taxon>Ascomycota</taxon>
        <taxon>Pezizomycotina</taxon>
        <taxon>Pezizomycetes</taxon>
        <taxon>Pezizales</taxon>
        <taxon>Discinaceae</taxon>
        <taxon>Discina</taxon>
    </lineage>
</organism>
<gene>
    <name evidence="2" type="ORF">Q9L58_001954</name>
</gene>
<dbReference type="InterPro" id="IPR037221">
    <property type="entry name" value="H-type_lectin_dom_sf"/>
</dbReference>
<evidence type="ECO:0000259" key="1">
    <source>
        <dbReference type="Pfam" id="PF09458"/>
    </source>
</evidence>
<evidence type="ECO:0000313" key="2">
    <source>
        <dbReference type="EMBL" id="KAL0639072.1"/>
    </source>
</evidence>